<evidence type="ECO:0000256" key="1">
    <source>
        <dbReference type="SAM" id="MobiDB-lite"/>
    </source>
</evidence>
<reference evidence="2 3" key="1">
    <citation type="journal article" date="2012" name="Proc. Natl. Acad. Sci. U.S.A.">
        <title>Comparative genomics of Ceriporiopsis subvermispora and Phanerochaete chrysosporium provide insight into selective ligninolysis.</title>
        <authorList>
            <person name="Fernandez-Fueyo E."/>
            <person name="Ruiz-Duenas F.J."/>
            <person name="Ferreira P."/>
            <person name="Floudas D."/>
            <person name="Hibbett D.S."/>
            <person name="Canessa P."/>
            <person name="Larrondo L.F."/>
            <person name="James T.Y."/>
            <person name="Seelenfreund D."/>
            <person name="Lobos S."/>
            <person name="Polanco R."/>
            <person name="Tello M."/>
            <person name="Honda Y."/>
            <person name="Watanabe T."/>
            <person name="Watanabe T."/>
            <person name="Ryu J.S."/>
            <person name="Kubicek C.P."/>
            <person name="Schmoll M."/>
            <person name="Gaskell J."/>
            <person name="Hammel K.E."/>
            <person name="St John F.J."/>
            <person name="Vanden Wymelenberg A."/>
            <person name="Sabat G."/>
            <person name="Splinter BonDurant S."/>
            <person name="Syed K."/>
            <person name="Yadav J.S."/>
            <person name="Doddapaneni H."/>
            <person name="Subramanian V."/>
            <person name="Lavin J.L."/>
            <person name="Oguiza J.A."/>
            <person name="Perez G."/>
            <person name="Pisabarro A.G."/>
            <person name="Ramirez L."/>
            <person name="Santoyo F."/>
            <person name="Master E."/>
            <person name="Coutinho P.M."/>
            <person name="Henrissat B."/>
            <person name="Lombard V."/>
            <person name="Magnuson J.K."/>
            <person name="Kuees U."/>
            <person name="Hori C."/>
            <person name="Igarashi K."/>
            <person name="Samejima M."/>
            <person name="Held B.W."/>
            <person name="Barry K.W."/>
            <person name="LaButti K.M."/>
            <person name="Lapidus A."/>
            <person name="Lindquist E.A."/>
            <person name="Lucas S.M."/>
            <person name="Riley R."/>
            <person name="Salamov A.A."/>
            <person name="Hoffmeister D."/>
            <person name="Schwenk D."/>
            <person name="Hadar Y."/>
            <person name="Yarden O."/>
            <person name="de Vries R.P."/>
            <person name="Wiebenga A."/>
            <person name="Stenlid J."/>
            <person name="Eastwood D."/>
            <person name="Grigoriev I.V."/>
            <person name="Berka R.M."/>
            <person name="Blanchette R.A."/>
            <person name="Kersten P."/>
            <person name="Martinez A.T."/>
            <person name="Vicuna R."/>
            <person name="Cullen D."/>
        </authorList>
    </citation>
    <scope>NUCLEOTIDE SEQUENCE [LARGE SCALE GENOMIC DNA]</scope>
    <source>
        <strain evidence="2 3">B</strain>
    </source>
</reference>
<gene>
    <name evidence="2" type="ORF">CERSUDRAFT_85967</name>
</gene>
<protein>
    <submittedName>
        <fullName evidence="2">Uncharacterized protein</fullName>
    </submittedName>
</protein>
<name>M2R807_CERS8</name>
<feature type="region of interest" description="Disordered" evidence="1">
    <location>
        <begin position="30"/>
        <end position="52"/>
    </location>
</feature>
<accession>M2R807</accession>
<dbReference type="HOGENOM" id="CLU_2687586_0_0_1"/>
<organism evidence="2 3">
    <name type="scientific">Ceriporiopsis subvermispora (strain B)</name>
    <name type="common">White-rot fungus</name>
    <name type="synonym">Gelatoporia subvermispora</name>
    <dbReference type="NCBI Taxonomy" id="914234"/>
    <lineage>
        <taxon>Eukaryota</taxon>
        <taxon>Fungi</taxon>
        <taxon>Dikarya</taxon>
        <taxon>Basidiomycota</taxon>
        <taxon>Agaricomycotina</taxon>
        <taxon>Agaricomycetes</taxon>
        <taxon>Polyporales</taxon>
        <taxon>Gelatoporiaceae</taxon>
        <taxon>Gelatoporia</taxon>
    </lineage>
</organism>
<proteinExistence type="predicted"/>
<dbReference type="Proteomes" id="UP000016930">
    <property type="component" value="Unassembled WGS sequence"/>
</dbReference>
<evidence type="ECO:0000313" key="2">
    <source>
        <dbReference type="EMBL" id="EMD34557.1"/>
    </source>
</evidence>
<keyword evidence="3" id="KW-1185">Reference proteome</keyword>
<dbReference type="AlphaFoldDB" id="M2R807"/>
<feature type="region of interest" description="Disordered" evidence="1">
    <location>
        <begin position="1"/>
        <end position="20"/>
    </location>
</feature>
<dbReference type="EMBL" id="KB445802">
    <property type="protein sequence ID" value="EMD34557.1"/>
    <property type="molecule type" value="Genomic_DNA"/>
</dbReference>
<evidence type="ECO:0000313" key="3">
    <source>
        <dbReference type="Proteomes" id="UP000016930"/>
    </source>
</evidence>
<sequence>MTSARPLTPGGARGRNQNERMENIYETMGDARGARSRPRERSTAWDAGEDERASDAKRYVMGGCGGNKGGRICV</sequence>